<feature type="compositionally biased region" description="Polar residues" evidence="1">
    <location>
        <begin position="282"/>
        <end position="295"/>
    </location>
</feature>
<dbReference type="AlphaFoldDB" id="A0A9P8M7R9"/>
<name>A0A9P8M7R9_9HYPO</name>
<comment type="caution">
    <text evidence="3">The sequence shown here is derived from an EMBL/GenBank/DDBJ whole genome shotgun (WGS) entry which is preliminary data.</text>
</comment>
<reference evidence="3 4" key="1">
    <citation type="submission" date="2020-07" db="EMBL/GenBank/DDBJ databases">
        <title>Metarhizium humberi genome.</title>
        <authorList>
            <person name="Lysoe E."/>
        </authorList>
    </citation>
    <scope>NUCLEOTIDE SEQUENCE [LARGE SCALE GENOMIC DNA]</scope>
    <source>
        <strain evidence="3 4">ESALQ1638</strain>
    </source>
</reference>
<feature type="compositionally biased region" description="Basic residues" evidence="1">
    <location>
        <begin position="619"/>
        <end position="636"/>
    </location>
</feature>
<proteinExistence type="predicted"/>
<dbReference type="PANTHER" id="PTHR28051:SF1">
    <property type="entry name" value="PROTEIN MTL1-RELATED"/>
    <property type="match status" value="1"/>
</dbReference>
<feature type="region of interest" description="Disordered" evidence="1">
    <location>
        <begin position="598"/>
        <end position="725"/>
    </location>
</feature>
<evidence type="ECO:0000259" key="2">
    <source>
        <dbReference type="Pfam" id="PF08550"/>
    </source>
</evidence>
<feature type="compositionally biased region" description="Polar residues" evidence="1">
    <location>
        <begin position="237"/>
        <end position="251"/>
    </location>
</feature>
<sequence length="797" mass="87277">MYSVRPPLRVRVDARMSLDRVPGFRLAPRAAQARAIGHSIQTIDGRLQTLHPRTLLRVRHWVTRSPHHHSHTGAQDQIRLLHAGRPFHIPRPFSPLAAPVTVWLHCGRAPPSAVSYQQGLCSAFDVGPLLQPTSTLSPDDADCSKRLRFAVELHNEHFQIGTCTIEPHPHLIWTISLVVGGIHDLLILPANQVLCGVCLASATRQAPLPLVTMAAVLSSEESSYFSSSSLRRSQSQANLGHSSSSFRSTPTPQMPAPFNPPSKAYTDSDLSSAPSSPPAIQAESTDVSFSSTPASNLSISSDFDETLGIDESPEDHFSLPLLSQEKFFLQPDFQHDDNLEPPPSPRTGHSYTVSPAEPEVSVATSGPDTPDVTEHAEDDTAVSSRPSRQVDYLSHDWKEEDIWSSWRYIISKRGEFANSARLENASWRTWMKARNNLKTISPEALNWLKDCDVTWLYGPLQCGPKNVNPTGTEPSSVTLSKTDSLVNLNKKPILKKRSMSEVMLQRSLVSASLLKQATAAVQAQETRGVLKYGTDKSNAEYYVAYPLSVRRGSQGTSSSIAASTDSSNVSSPFPERKHIHFNEQVEQCIAVDVKDDEEEDYAHDVGEDSDSDDGGVMMKRVKPKRRAPSSKRRNKKPTNAEGKIIAKLPSTTLKYRADTPEPQETAMKHSTGVYRSPLISPSSSQETLRPAKQSSRFFFGEEDDDDDDNGFSDATLAASSGWRSPPGVAVGGGIHRSSSSGSLTDEPAGMRRTASGMFMPCEEGEASNGDGLLGRVIDTVNTARDIAHVIWNVGWRK</sequence>
<dbReference type="InterPro" id="IPR013860">
    <property type="entry name" value="AreA_GATA"/>
</dbReference>
<protein>
    <recommendedName>
        <fullName evidence="2">Nitrogen regulatory protein areA GATA-like domain-containing protein</fullName>
    </recommendedName>
</protein>
<feature type="compositionally biased region" description="Polar residues" evidence="1">
    <location>
        <begin position="679"/>
        <end position="696"/>
    </location>
</feature>
<dbReference type="GO" id="GO:0007039">
    <property type="term" value="P:protein catabolic process in the vacuole"/>
    <property type="evidence" value="ECO:0007669"/>
    <property type="project" value="TreeGrafter"/>
</dbReference>
<keyword evidence="4" id="KW-1185">Reference proteome</keyword>
<dbReference type="PANTHER" id="PTHR28051">
    <property type="entry name" value="PROTEIN MTL1-RELATED"/>
    <property type="match status" value="1"/>
</dbReference>
<dbReference type="GO" id="GO:0005773">
    <property type="term" value="C:vacuole"/>
    <property type="evidence" value="ECO:0007669"/>
    <property type="project" value="GOC"/>
</dbReference>
<gene>
    <name evidence="3" type="ORF">MHUMG1_07076</name>
</gene>
<dbReference type="GO" id="GO:0042149">
    <property type="term" value="P:cellular response to glucose starvation"/>
    <property type="evidence" value="ECO:0007669"/>
    <property type="project" value="TreeGrafter"/>
</dbReference>
<feature type="region of interest" description="Disordered" evidence="1">
    <location>
        <begin position="236"/>
        <end position="295"/>
    </location>
</feature>
<evidence type="ECO:0000313" key="3">
    <source>
        <dbReference type="EMBL" id="KAH0595325.1"/>
    </source>
</evidence>
<feature type="compositionally biased region" description="Low complexity" evidence="1">
    <location>
        <begin position="557"/>
        <end position="571"/>
    </location>
</feature>
<dbReference type="Pfam" id="PF08550">
    <property type="entry name" value="GATA_AreA"/>
    <property type="match status" value="1"/>
</dbReference>
<organism evidence="3 4">
    <name type="scientific">Metarhizium humberi</name>
    <dbReference type="NCBI Taxonomy" id="2596975"/>
    <lineage>
        <taxon>Eukaryota</taxon>
        <taxon>Fungi</taxon>
        <taxon>Dikarya</taxon>
        <taxon>Ascomycota</taxon>
        <taxon>Pezizomycotina</taxon>
        <taxon>Sordariomycetes</taxon>
        <taxon>Hypocreomycetidae</taxon>
        <taxon>Hypocreales</taxon>
        <taxon>Clavicipitaceae</taxon>
        <taxon>Metarhizium</taxon>
    </lineage>
</organism>
<evidence type="ECO:0000256" key="1">
    <source>
        <dbReference type="SAM" id="MobiDB-lite"/>
    </source>
</evidence>
<feature type="region of interest" description="Disordered" evidence="1">
    <location>
        <begin position="333"/>
        <end position="389"/>
    </location>
</feature>
<feature type="compositionally biased region" description="Acidic residues" evidence="1">
    <location>
        <begin position="700"/>
        <end position="710"/>
    </location>
</feature>
<evidence type="ECO:0000313" key="4">
    <source>
        <dbReference type="Proteomes" id="UP000764110"/>
    </source>
</evidence>
<feature type="domain" description="Nitrogen regulatory protein areA GATA-like" evidence="2">
    <location>
        <begin position="405"/>
        <end position="432"/>
    </location>
</feature>
<feature type="region of interest" description="Disordered" evidence="1">
    <location>
        <begin position="552"/>
        <end position="574"/>
    </location>
</feature>
<feature type="compositionally biased region" description="Acidic residues" evidence="1">
    <location>
        <begin position="598"/>
        <end position="613"/>
    </location>
</feature>
<dbReference type="InterPro" id="IPR052292">
    <property type="entry name" value="Glucose_repression_reg"/>
</dbReference>
<dbReference type="Proteomes" id="UP000764110">
    <property type="component" value="Unassembled WGS sequence"/>
</dbReference>
<accession>A0A9P8M7R9</accession>
<dbReference type="EMBL" id="JACEFI010000013">
    <property type="protein sequence ID" value="KAH0595325.1"/>
    <property type="molecule type" value="Genomic_DNA"/>
</dbReference>